<dbReference type="AlphaFoldDB" id="A0A511DB32"/>
<dbReference type="SUPFAM" id="SSF54292">
    <property type="entry name" value="2Fe-2S ferredoxin-like"/>
    <property type="match status" value="1"/>
</dbReference>
<evidence type="ECO:0000256" key="4">
    <source>
        <dbReference type="ARBA" id="ARBA00023004"/>
    </source>
</evidence>
<dbReference type="PROSITE" id="PS00197">
    <property type="entry name" value="2FE2S_FER_1"/>
    <property type="match status" value="1"/>
</dbReference>
<keyword evidence="5" id="KW-0411">Iron-sulfur</keyword>
<dbReference type="Proteomes" id="UP000321685">
    <property type="component" value="Unassembled WGS sequence"/>
</dbReference>
<reference evidence="7 8" key="1">
    <citation type="submission" date="2019-07" db="EMBL/GenBank/DDBJ databases">
        <title>Whole genome shotgun sequence of Pseudonocardia sulfidoxydans NBRC 16205.</title>
        <authorList>
            <person name="Hosoyama A."/>
            <person name="Uohara A."/>
            <person name="Ohji S."/>
            <person name="Ichikawa N."/>
        </authorList>
    </citation>
    <scope>NUCLEOTIDE SEQUENCE [LARGE SCALE GENOMIC DNA]</scope>
    <source>
        <strain evidence="7 8">NBRC 16205</strain>
    </source>
</reference>
<dbReference type="Gene3D" id="3.10.20.30">
    <property type="match status" value="1"/>
</dbReference>
<dbReference type="Gene3D" id="1.10.150.120">
    <property type="entry name" value="[2Fe-2S]-binding domain"/>
    <property type="match status" value="1"/>
</dbReference>
<dbReference type="GO" id="GO:0016491">
    <property type="term" value="F:oxidoreductase activity"/>
    <property type="evidence" value="ECO:0007669"/>
    <property type="project" value="UniProtKB-KW"/>
</dbReference>
<keyword evidence="3" id="KW-0560">Oxidoreductase</keyword>
<evidence type="ECO:0000256" key="2">
    <source>
        <dbReference type="ARBA" id="ARBA00022723"/>
    </source>
</evidence>
<proteinExistence type="predicted"/>
<gene>
    <name evidence="7" type="ORF">PSU4_09530</name>
</gene>
<evidence type="ECO:0000256" key="3">
    <source>
        <dbReference type="ARBA" id="ARBA00023002"/>
    </source>
</evidence>
<evidence type="ECO:0000313" key="7">
    <source>
        <dbReference type="EMBL" id="GEL21999.1"/>
    </source>
</evidence>
<dbReference type="InterPro" id="IPR002888">
    <property type="entry name" value="2Fe-2S-bd"/>
</dbReference>
<evidence type="ECO:0000256" key="5">
    <source>
        <dbReference type="ARBA" id="ARBA00023014"/>
    </source>
</evidence>
<dbReference type="PROSITE" id="PS51085">
    <property type="entry name" value="2FE2S_FER_2"/>
    <property type="match status" value="1"/>
</dbReference>
<dbReference type="GO" id="GO:0051537">
    <property type="term" value="F:2 iron, 2 sulfur cluster binding"/>
    <property type="evidence" value="ECO:0007669"/>
    <property type="project" value="UniProtKB-KW"/>
</dbReference>
<dbReference type="InterPro" id="IPR006058">
    <property type="entry name" value="2Fe2S_fd_BS"/>
</dbReference>
<dbReference type="InterPro" id="IPR036884">
    <property type="entry name" value="2Fe-2S-bd_dom_sf"/>
</dbReference>
<keyword evidence="1" id="KW-0001">2Fe-2S</keyword>
<protein>
    <recommendedName>
        <fullName evidence="6">2Fe-2S ferredoxin-type domain-containing protein</fullName>
    </recommendedName>
</protein>
<accession>A0A511DB32</accession>
<feature type="domain" description="2Fe-2S ferredoxin-type" evidence="6">
    <location>
        <begin position="2"/>
        <end position="77"/>
    </location>
</feature>
<dbReference type="EMBL" id="BJVJ01000005">
    <property type="protein sequence ID" value="GEL21999.1"/>
    <property type="molecule type" value="Genomic_DNA"/>
</dbReference>
<sequence length="167" mass="17939">MTPIDLTVNGERRTVPVGDDDLLLDVLRELGHTSVREGCGVGACGACTVLADGHSVSSCLARAVRYDGVAITTADGLPTDDDVVEEFVAARAMQCGYCIPGFVLMGHELLAENPDATAAEIDAHLEGNICRCGTYLEIRTALQNVVARRRHDDMARRRHDDMAKESA</sequence>
<dbReference type="InterPro" id="IPR012675">
    <property type="entry name" value="Beta-grasp_dom_sf"/>
</dbReference>
<dbReference type="InterPro" id="IPR051452">
    <property type="entry name" value="Diverse_Oxidoreductases"/>
</dbReference>
<keyword evidence="2" id="KW-0479">Metal-binding</keyword>
<evidence type="ECO:0000313" key="8">
    <source>
        <dbReference type="Proteomes" id="UP000321685"/>
    </source>
</evidence>
<dbReference type="RefSeq" id="WP_246114938.1">
    <property type="nucleotide sequence ID" value="NZ_BJVJ01000005.1"/>
</dbReference>
<name>A0A511DB32_9PSEU</name>
<dbReference type="Pfam" id="PF00111">
    <property type="entry name" value="Fer2"/>
    <property type="match status" value="1"/>
</dbReference>
<keyword evidence="8" id="KW-1185">Reference proteome</keyword>
<organism evidence="7 8">
    <name type="scientific">Pseudonocardia sulfidoxydans NBRC 16205</name>
    <dbReference type="NCBI Taxonomy" id="1223511"/>
    <lineage>
        <taxon>Bacteria</taxon>
        <taxon>Bacillati</taxon>
        <taxon>Actinomycetota</taxon>
        <taxon>Actinomycetes</taxon>
        <taxon>Pseudonocardiales</taxon>
        <taxon>Pseudonocardiaceae</taxon>
        <taxon>Pseudonocardia</taxon>
    </lineage>
</organism>
<dbReference type="GO" id="GO:0046872">
    <property type="term" value="F:metal ion binding"/>
    <property type="evidence" value="ECO:0007669"/>
    <property type="project" value="UniProtKB-KW"/>
</dbReference>
<evidence type="ECO:0000259" key="6">
    <source>
        <dbReference type="PROSITE" id="PS51085"/>
    </source>
</evidence>
<dbReference type="Pfam" id="PF01799">
    <property type="entry name" value="Fer2_2"/>
    <property type="match status" value="1"/>
</dbReference>
<evidence type="ECO:0000256" key="1">
    <source>
        <dbReference type="ARBA" id="ARBA00022714"/>
    </source>
</evidence>
<dbReference type="SUPFAM" id="SSF47741">
    <property type="entry name" value="CO dehydrogenase ISP C-domain like"/>
    <property type="match status" value="1"/>
</dbReference>
<comment type="caution">
    <text evidence="7">The sequence shown here is derived from an EMBL/GenBank/DDBJ whole genome shotgun (WGS) entry which is preliminary data.</text>
</comment>
<keyword evidence="4" id="KW-0408">Iron</keyword>
<dbReference type="InterPro" id="IPR001041">
    <property type="entry name" value="2Fe-2S_ferredoxin-type"/>
</dbReference>
<dbReference type="PANTHER" id="PTHR44379:SF8">
    <property type="entry name" value="XANTHINE DEHYDROGENASE IRON-SULFUR-BINDING SUBUNIT XDHC-RELATED"/>
    <property type="match status" value="1"/>
</dbReference>
<dbReference type="InterPro" id="IPR036010">
    <property type="entry name" value="2Fe-2S_ferredoxin-like_sf"/>
</dbReference>
<dbReference type="PANTHER" id="PTHR44379">
    <property type="entry name" value="OXIDOREDUCTASE WITH IRON-SULFUR SUBUNIT"/>
    <property type="match status" value="1"/>
</dbReference>